<dbReference type="GO" id="GO:0015658">
    <property type="term" value="F:branched-chain amino acid transmembrane transporter activity"/>
    <property type="evidence" value="ECO:0007669"/>
    <property type="project" value="TreeGrafter"/>
</dbReference>
<keyword evidence="5" id="KW-0029">Amino-acid transport</keyword>
<keyword evidence="9" id="KW-1185">Reference proteome</keyword>
<evidence type="ECO:0000313" key="8">
    <source>
        <dbReference type="EMBL" id="SEO13335.1"/>
    </source>
</evidence>
<dbReference type="RefSeq" id="WP_092681359.1">
    <property type="nucleotide sequence ID" value="NZ_FODT01000001.1"/>
</dbReference>
<dbReference type="AlphaFoldDB" id="A0A1H8M7M8"/>
<evidence type="ECO:0000259" key="7">
    <source>
        <dbReference type="PROSITE" id="PS50893"/>
    </source>
</evidence>
<dbReference type="InterPro" id="IPR027417">
    <property type="entry name" value="P-loop_NTPase"/>
</dbReference>
<evidence type="ECO:0000256" key="1">
    <source>
        <dbReference type="ARBA" id="ARBA00005417"/>
    </source>
</evidence>
<dbReference type="CDD" id="cd03224">
    <property type="entry name" value="ABC_TM1139_LivF_branched"/>
    <property type="match status" value="1"/>
</dbReference>
<dbReference type="GO" id="GO:0005524">
    <property type="term" value="F:ATP binding"/>
    <property type="evidence" value="ECO:0007669"/>
    <property type="project" value="UniProtKB-KW"/>
</dbReference>
<dbReference type="PANTHER" id="PTHR43820">
    <property type="entry name" value="HIGH-AFFINITY BRANCHED-CHAIN AMINO ACID TRANSPORT ATP-BINDING PROTEIN LIVF"/>
    <property type="match status" value="1"/>
</dbReference>
<dbReference type="PROSITE" id="PS50893">
    <property type="entry name" value="ABC_TRANSPORTER_2"/>
    <property type="match status" value="1"/>
</dbReference>
<dbReference type="EMBL" id="FODT01000001">
    <property type="protein sequence ID" value="SEO13335.1"/>
    <property type="molecule type" value="Genomic_DNA"/>
</dbReference>
<dbReference type="Proteomes" id="UP000199615">
    <property type="component" value="Unassembled WGS sequence"/>
</dbReference>
<protein>
    <submittedName>
        <fullName evidence="8">Amino acid/amide ABC transporter ATP-binding protein 2, HAAT family</fullName>
    </submittedName>
</protein>
<sequence length="232" mass="25421">MLEVRDINTYYGNAHILFDLSLTIAAGECVALLGRNGAGKTTTLRSIMGLSPPRKGAIEFRSAEIQGWVPYRIAQAGIGFVPEDRRIFPVLTVEENLKLGQKRGTSETTWSLERVYQVFPKLKQIKDRAGGNLSGGEQQMLSIARALMGNPDLLLLDEPTEGLAPIVVEELVHAIARLKQDAMTVLLVEQNINVALALADRCYVLDHGAIVAEGSAEFIRNNEKLRSDLLGI</sequence>
<keyword evidence="3" id="KW-0547">Nucleotide-binding</keyword>
<dbReference type="InterPro" id="IPR052156">
    <property type="entry name" value="BCAA_Transport_ATP-bd_LivF"/>
</dbReference>
<dbReference type="SMART" id="SM00382">
    <property type="entry name" value="AAA"/>
    <property type="match status" value="1"/>
</dbReference>
<dbReference type="InterPro" id="IPR003439">
    <property type="entry name" value="ABC_transporter-like_ATP-bd"/>
</dbReference>
<evidence type="ECO:0000256" key="6">
    <source>
        <dbReference type="ARBA" id="ARBA00024722"/>
    </source>
</evidence>
<comment type="function">
    <text evidence="6">Involved in beta-(1--&gt;2)glucan export. Transmembrane domains (TMD) form a pore in the inner membrane and the ATP-binding domain (NBD) is responsible for energy generation.</text>
</comment>
<evidence type="ECO:0000256" key="4">
    <source>
        <dbReference type="ARBA" id="ARBA00022840"/>
    </source>
</evidence>
<dbReference type="GO" id="GO:0016887">
    <property type="term" value="F:ATP hydrolysis activity"/>
    <property type="evidence" value="ECO:0007669"/>
    <property type="project" value="InterPro"/>
</dbReference>
<dbReference type="PANTHER" id="PTHR43820:SF2">
    <property type="entry name" value="ABC TRANSPORTER ATP-BINDING PROTEIN"/>
    <property type="match status" value="1"/>
</dbReference>
<feature type="domain" description="ABC transporter" evidence="7">
    <location>
        <begin position="2"/>
        <end position="232"/>
    </location>
</feature>
<dbReference type="OrthoDB" id="9776369at2"/>
<accession>A0A1H8M7M8</accession>
<name>A0A1H8M7M8_9BRAD</name>
<proteinExistence type="inferred from homology"/>
<evidence type="ECO:0000256" key="2">
    <source>
        <dbReference type="ARBA" id="ARBA00022448"/>
    </source>
</evidence>
<evidence type="ECO:0000256" key="5">
    <source>
        <dbReference type="ARBA" id="ARBA00022970"/>
    </source>
</evidence>
<comment type="similarity">
    <text evidence="1">Belongs to the ABC transporter superfamily.</text>
</comment>
<dbReference type="GO" id="GO:0015807">
    <property type="term" value="P:L-amino acid transport"/>
    <property type="evidence" value="ECO:0007669"/>
    <property type="project" value="TreeGrafter"/>
</dbReference>
<dbReference type="Pfam" id="PF00005">
    <property type="entry name" value="ABC_tran"/>
    <property type="match status" value="1"/>
</dbReference>
<dbReference type="InterPro" id="IPR017871">
    <property type="entry name" value="ABC_transporter-like_CS"/>
</dbReference>
<dbReference type="PROSITE" id="PS00211">
    <property type="entry name" value="ABC_TRANSPORTER_1"/>
    <property type="match status" value="1"/>
</dbReference>
<organism evidence="8 9">
    <name type="scientific">Rhodopseudomonas pseudopalustris</name>
    <dbReference type="NCBI Taxonomy" id="1513892"/>
    <lineage>
        <taxon>Bacteria</taxon>
        <taxon>Pseudomonadati</taxon>
        <taxon>Pseudomonadota</taxon>
        <taxon>Alphaproteobacteria</taxon>
        <taxon>Hyphomicrobiales</taxon>
        <taxon>Nitrobacteraceae</taxon>
        <taxon>Rhodopseudomonas</taxon>
    </lineage>
</organism>
<keyword evidence="2" id="KW-0813">Transport</keyword>
<dbReference type="InterPro" id="IPR003593">
    <property type="entry name" value="AAA+_ATPase"/>
</dbReference>
<dbReference type="SUPFAM" id="SSF52540">
    <property type="entry name" value="P-loop containing nucleoside triphosphate hydrolases"/>
    <property type="match status" value="1"/>
</dbReference>
<reference evidence="9" key="1">
    <citation type="submission" date="2016-10" db="EMBL/GenBank/DDBJ databases">
        <authorList>
            <person name="Varghese N."/>
            <person name="Submissions S."/>
        </authorList>
    </citation>
    <scope>NUCLEOTIDE SEQUENCE [LARGE SCALE GENOMIC DNA]</scope>
    <source>
        <strain evidence="9">DSM 123</strain>
    </source>
</reference>
<gene>
    <name evidence="8" type="ORF">SAMN05444123_101402</name>
</gene>
<dbReference type="Gene3D" id="3.40.50.300">
    <property type="entry name" value="P-loop containing nucleotide triphosphate hydrolases"/>
    <property type="match status" value="1"/>
</dbReference>
<evidence type="ECO:0000313" key="9">
    <source>
        <dbReference type="Proteomes" id="UP000199615"/>
    </source>
</evidence>
<keyword evidence="4 8" id="KW-0067">ATP-binding</keyword>
<evidence type="ECO:0000256" key="3">
    <source>
        <dbReference type="ARBA" id="ARBA00022741"/>
    </source>
</evidence>